<dbReference type="PROSITE" id="PS00012">
    <property type="entry name" value="PHOSPHOPANTETHEINE"/>
    <property type="match status" value="1"/>
</dbReference>
<dbReference type="InterPro" id="IPR045851">
    <property type="entry name" value="AMP-bd_C_sf"/>
</dbReference>
<evidence type="ECO:0000259" key="4">
    <source>
        <dbReference type="PROSITE" id="PS50075"/>
    </source>
</evidence>
<dbReference type="SUPFAM" id="SSF52777">
    <property type="entry name" value="CoA-dependent acyltransferases"/>
    <property type="match status" value="2"/>
</dbReference>
<dbReference type="InterPro" id="IPR025110">
    <property type="entry name" value="AMP-bd_C"/>
</dbReference>
<dbReference type="SMART" id="SM00823">
    <property type="entry name" value="PKS_PP"/>
    <property type="match status" value="1"/>
</dbReference>
<dbReference type="InterPro" id="IPR000873">
    <property type="entry name" value="AMP-dep_synth/lig_dom"/>
</dbReference>
<dbReference type="SUPFAM" id="SSF47336">
    <property type="entry name" value="ACP-like"/>
    <property type="match status" value="1"/>
</dbReference>
<dbReference type="InterPro" id="IPR020845">
    <property type="entry name" value="AMP-binding_CS"/>
</dbReference>
<dbReference type="GO" id="GO:0031177">
    <property type="term" value="F:phosphopantetheine binding"/>
    <property type="evidence" value="ECO:0007669"/>
    <property type="project" value="InterPro"/>
</dbReference>
<dbReference type="InterPro" id="IPR023213">
    <property type="entry name" value="CAT-like_dom_sf"/>
</dbReference>
<dbReference type="InterPro" id="IPR042099">
    <property type="entry name" value="ANL_N_sf"/>
</dbReference>
<keyword evidence="2" id="KW-0596">Phosphopantetheine</keyword>
<dbReference type="FunFam" id="1.10.1200.10:FF:000005">
    <property type="entry name" value="Nonribosomal peptide synthetase 1"/>
    <property type="match status" value="1"/>
</dbReference>
<evidence type="ECO:0000313" key="6">
    <source>
        <dbReference type="Proteomes" id="UP000267081"/>
    </source>
</evidence>
<keyword evidence="6" id="KW-1185">Reference proteome</keyword>
<evidence type="ECO:0000313" key="5">
    <source>
        <dbReference type="EMBL" id="RSD07770.1"/>
    </source>
</evidence>
<dbReference type="Gene3D" id="3.40.50.12780">
    <property type="entry name" value="N-terminal domain of ligase-like"/>
    <property type="match status" value="1"/>
</dbReference>
<proteinExistence type="predicted"/>
<dbReference type="Pfam" id="PF00550">
    <property type="entry name" value="PP-binding"/>
    <property type="match status" value="1"/>
</dbReference>
<gene>
    <name evidence="5" type="ORF">EIY87_44040</name>
</gene>
<dbReference type="AlphaFoldDB" id="A0A427SV00"/>
<dbReference type="EMBL" id="RSEC01000063">
    <property type="protein sequence ID" value="RSD07770.1"/>
    <property type="molecule type" value="Genomic_DNA"/>
</dbReference>
<dbReference type="Gene3D" id="3.30.559.10">
    <property type="entry name" value="Chloramphenicol acetyltransferase-like domain"/>
    <property type="match status" value="1"/>
</dbReference>
<dbReference type="Gene3D" id="3.30.300.30">
    <property type="match status" value="1"/>
</dbReference>
<dbReference type="GO" id="GO:0044550">
    <property type="term" value="P:secondary metabolite biosynthetic process"/>
    <property type="evidence" value="ECO:0007669"/>
    <property type="project" value="TreeGrafter"/>
</dbReference>
<dbReference type="GO" id="GO:0003824">
    <property type="term" value="F:catalytic activity"/>
    <property type="evidence" value="ECO:0007669"/>
    <property type="project" value="InterPro"/>
</dbReference>
<dbReference type="InterPro" id="IPR009081">
    <property type="entry name" value="PP-bd_ACP"/>
</dbReference>
<dbReference type="NCBIfam" id="TIGR01733">
    <property type="entry name" value="AA-adenyl-dom"/>
    <property type="match status" value="1"/>
</dbReference>
<dbReference type="InterPro" id="IPR036736">
    <property type="entry name" value="ACP-like_sf"/>
</dbReference>
<accession>A0A427SV00</accession>
<dbReference type="PROSITE" id="PS00455">
    <property type="entry name" value="AMP_BINDING"/>
    <property type="match status" value="1"/>
</dbReference>
<dbReference type="PROSITE" id="PS50075">
    <property type="entry name" value="CARRIER"/>
    <property type="match status" value="1"/>
</dbReference>
<comment type="cofactor">
    <cofactor evidence="1">
        <name>pantetheine 4'-phosphate</name>
        <dbReference type="ChEBI" id="CHEBI:47942"/>
    </cofactor>
</comment>
<dbReference type="CDD" id="cd17643">
    <property type="entry name" value="A_NRPS_Cytc1-like"/>
    <property type="match status" value="1"/>
</dbReference>
<name>A0A427SV00_9PSEU</name>
<dbReference type="Gene3D" id="3.30.559.30">
    <property type="entry name" value="Nonribosomal peptide synthetase, condensation domain"/>
    <property type="match status" value="1"/>
</dbReference>
<dbReference type="FunFam" id="3.40.50.12780:FF:000012">
    <property type="entry name" value="Non-ribosomal peptide synthetase"/>
    <property type="match status" value="1"/>
</dbReference>
<dbReference type="GO" id="GO:0043041">
    <property type="term" value="P:amino acid activation for nonribosomal peptide biosynthetic process"/>
    <property type="evidence" value="ECO:0007669"/>
    <property type="project" value="TreeGrafter"/>
</dbReference>
<dbReference type="RefSeq" id="WP_125316002.1">
    <property type="nucleotide sequence ID" value="NZ_RSEC01000063.1"/>
</dbReference>
<evidence type="ECO:0000256" key="1">
    <source>
        <dbReference type="ARBA" id="ARBA00001957"/>
    </source>
</evidence>
<keyword evidence="3" id="KW-0597">Phosphoprotein</keyword>
<dbReference type="Proteomes" id="UP000267081">
    <property type="component" value="Unassembled WGS sequence"/>
</dbReference>
<dbReference type="FunFam" id="3.40.50.980:FF:000002">
    <property type="entry name" value="Enterobactin synthetase component F"/>
    <property type="match status" value="1"/>
</dbReference>
<dbReference type="PANTHER" id="PTHR45527:SF14">
    <property type="entry name" value="PLIPASTATIN SYNTHASE SUBUNIT B"/>
    <property type="match status" value="1"/>
</dbReference>
<feature type="domain" description="Carrier" evidence="4">
    <location>
        <begin position="505"/>
        <end position="579"/>
    </location>
</feature>
<dbReference type="InterPro" id="IPR006162">
    <property type="entry name" value="Ppantetheine_attach_site"/>
</dbReference>
<dbReference type="Pfam" id="PF00501">
    <property type="entry name" value="AMP-binding"/>
    <property type="match status" value="1"/>
</dbReference>
<dbReference type="Pfam" id="PF00668">
    <property type="entry name" value="Condensation"/>
    <property type="match status" value="1"/>
</dbReference>
<evidence type="ECO:0000256" key="2">
    <source>
        <dbReference type="ARBA" id="ARBA00022450"/>
    </source>
</evidence>
<sequence length="1012" mass="106927">MTSSSGLHELFTAQARCTPDRIAVTDGRRELTYRELDEAADRLASRLRAAGVGPGVLAGVCADRDADLVVALLGVLKAGGGYVPLDPRYPADRLGFVLADCRCPVVTGQRRFADRVPGVPFVALDDGAAAAETKPAAVRPDDTAYVIHTSGSTGRPKGVVVSHANVTRLFEVTRAEFGVTEDDTWTLFHSYAFDFSVWELWGALLHGGRVVVVPYEVSRDPEAFWRLLAEQRVTVLSQTPSAFRQLIRAAAAAGWPDTALRLVVFGGEALEPAALEPWFDRYGDRAPRLVNMYGITETTVHVTARPLTREDTAGAGSPIGAPLDDLRVSLLDADLRPVPPGEPGEVYVGGAGVAGGYLGRPGLTADRFVPDPAGPPGGRRYRTGDLAAVRDGELTFLGRVDDQIQFRGFRVEPAEIEAALTGLPGVSAAAVVLQHDQEGEAHLAGFVVAEAGPREVRAALAGVLPAHLVPSTITALDALPLTANGKLDRAALRDRGGRAEESTVDATGSPAEVLAGIWAGVLGVGHVGPDDDFFALGGDSMTAIRVVSKAREAGIALSVHGVFQHPTIAGLIASGVDGAAESAPQPASDDDVYPASLLQVGLIYECEITEDPTLYHDLSAVRLSGPLDEGALRRALDAVSGRHELLRTSFDLVGHAEPMQQVHAAAPIPLTLLDAPAAAGPAEALEQWWAEQWRRPFDLAEAPLARCHVLRHADGTWHLAVSVHHSVVDGWSFAVVLADLLQAYDHELGGSAPIAAPPAARYRDFVVLERKAATDPETAAYWKSALDGYSPVPLWTNGTGDAEATLTLPLAASLTAQVRRLAVQTGVPPKSVYLAAHLRMLGELTGTTDVLTGLVSNGRPEHSGAEAVVGMFVTTLPLRLELPGGPPRALVRAAFEAERAHLPHRHFPPGELRAATGFGPPDALFNYADFRAYDGVDDVRAIRAHEWWFGDRNGFPLSMTVSRRPAAPEWDLSVRVAAGHGGAALAETASGLLLAALGGIVADPDGTRGGAK</sequence>
<dbReference type="SUPFAM" id="SSF56801">
    <property type="entry name" value="Acetyl-CoA synthetase-like"/>
    <property type="match status" value="1"/>
</dbReference>
<dbReference type="OrthoDB" id="3243414at2"/>
<dbReference type="InterPro" id="IPR010071">
    <property type="entry name" value="AA_adenyl_dom"/>
</dbReference>
<dbReference type="InterPro" id="IPR001242">
    <property type="entry name" value="Condensation_dom"/>
</dbReference>
<reference evidence="5 6" key="1">
    <citation type="submission" date="2018-12" db="EMBL/GenBank/DDBJ databases">
        <title>Amycolatopsis eburnea sp. nov. actinomycete associate with arbuscular mycorrhiza fungal spore.</title>
        <authorList>
            <person name="Lumyong S."/>
            <person name="Chaiya L."/>
        </authorList>
    </citation>
    <scope>NUCLEOTIDE SEQUENCE [LARGE SCALE GENOMIC DNA]</scope>
    <source>
        <strain evidence="5 6">GLM-1</strain>
    </source>
</reference>
<protein>
    <submittedName>
        <fullName evidence="5">Amino acid adenylation domain-containing protein</fullName>
    </submittedName>
</protein>
<organism evidence="5 6">
    <name type="scientific">Amycolatopsis eburnea</name>
    <dbReference type="NCBI Taxonomy" id="2267691"/>
    <lineage>
        <taxon>Bacteria</taxon>
        <taxon>Bacillati</taxon>
        <taxon>Actinomycetota</taxon>
        <taxon>Actinomycetes</taxon>
        <taxon>Pseudonocardiales</taxon>
        <taxon>Pseudonocardiaceae</taxon>
        <taxon>Amycolatopsis</taxon>
    </lineage>
</organism>
<dbReference type="PANTHER" id="PTHR45527">
    <property type="entry name" value="NONRIBOSOMAL PEPTIDE SYNTHETASE"/>
    <property type="match status" value="1"/>
</dbReference>
<dbReference type="GO" id="GO:0005829">
    <property type="term" value="C:cytosol"/>
    <property type="evidence" value="ECO:0007669"/>
    <property type="project" value="TreeGrafter"/>
</dbReference>
<comment type="caution">
    <text evidence="5">The sequence shown here is derived from an EMBL/GenBank/DDBJ whole genome shotgun (WGS) entry which is preliminary data.</text>
</comment>
<evidence type="ECO:0000256" key="3">
    <source>
        <dbReference type="ARBA" id="ARBA00022553"/>
    </source>
</evidence>
<dbReference type="GO" id="GO:0008610">
    <property type="term" value="P:lipid biosynthetic process"/>
    <property type="evidence" value="ECO:0007669"/>
    <property type="project" value="UniProtKB-ARBA"/>
</dbReference>
<dbReference type="InterPro" id="IPR020806">
    <property type="entry name" value="PKS_PP-bd"/>
</dbReference>
<dbReference type="Pfam" id="PF13193">
    <property type="entry name" value="AMP-binding_C"/>
    <property type="match status" value="1"/>
</dbReference>
<dbReference type="Gene3D" id="1.10.1200.10">
    <property type="entry name" value="ACP-like"/>
    <property type="match status" value="1"/>
</dbReference>